<proteinExistence type="predicted"/>
<sequence>MDELWVCERLIHVLFGTVMHERARAYVVAIDDVLWGESAGVSMGDHLRGPKIAFLDAARAELA</sequence>
<reference evidence="1 2" key="1">
    <citation type="submission" date="2021-01" db="EMBL/GenBank/DDBJ databases">
        <title>Whole genome shotgun sequence of Planotetraspora mira NBRC 15435.</title>
        <authorList>
            <person name="Komaki H."/>
            <person name="Tamura T."/>
        </authorList>
    </citation>
    <scope>NUCLEOTIDE SEQUENCE [LARGE SCALE GENOMIC DNA]</scope>
    <source>
        <strain evidence="1 2">NBRC 15435</strain>
    </source>
</reference>
<dbReference type="Proteomes" id="UP000650628">
    <property type="component" value="Unassembled WGS sequence"/>
</dbReference>
<keyword evidence="2" id="KW-1185">Reference proteome</keyword>
<name>A0A8J3THD9_9ACTN</name>
<evidence type="ECO:0000313" key="2">
    <source>
        <dbReference type="Proteomes" id="UP000650628"/>
    </source>
</evidence>
<comment type="caution">
    <text evidence="1">The sequence shown here is derived from an EMBL/GenBank/DDBJ whole genome shotgun (WGS) entry which is preliminary data.</text>
</comment>
<protein>
    <submittedName>
        <fullName evidence="1">Uncharacterized protein</fullName>
    </submittedName>
</protein>
<organism evidence="1 2">
    <name type="scientific">Planotetraspora mira</name>
    <dbReference type="NCBI Taxonomy" id="58121"/>
    <lineage>
        <taxon>Bacteria</taxon>
        <taxon>Bacillati</taxon>
        <taxon>Actinomycetota</taxon>
        <taxon>Actinomycetes</taxon>
        <taxon>Streptosporangiales</taxon>
        <taxon>Streptosporangiaceae</taxon>
        <taxon>Planotetraspora</taxon>
    </lineage>
</organism>
<dbReference type="AlphaFoldDB" id="A0A8J3THD9"/>
<evidence type="ECO:0000313" key="1">
    <source>
        <dbReference type="EMBL" id="GII27023.1"/>
    </source>
</evidence>
<gene>
    <name evidence="1" type="ORF">Pmi06nite_04650</name>
</gene>
<accession>A0A8J3THD9</accession>
<dbReference type="RefSeq" id="WP_203951118.1">
    <property type="nucleotide sequence ID" value="NZ_BOOO01000002.1"/>
</dbReference>
<dbReference type="EMBL" id="BOOO01000002">
    <property type="protein sequence ID" value="GII27023.1"/>
    <property type="molecule type" value="Genomic_DNA"/>
</dbReference>